<comment type="similarity">
    <text evidence="1">Belongs to the UPF0337 (CsbD) family.</text>
</comment>
<feature type="region of interest" description="Disordered" evidence="2">
    <location>
        <begin position="1"/>
        <end position="55"/>
    </location>
</feature>
<sequence length="55" mass="6028">MSASEKGRSQAEMVKGKAKESTGKATGNDRMKNEGRAEMAKGRLRQGKEDMKKGR</sequence>
<keyword evidence="5" id="KW-1185">Reference proteome</keyword>
<feature type="domain" description="CsbD-like" evidence="3">
    <location>
        <begin position="9"/>
        <end position="52"/>
    </location>
</feature>
<evidence type="ECO:0000313" key="4">
    <source>
        <dbReference type="EMBL" id="NKY98823.1"/>
    </source>
</evidence>
<comment type="caution">
    <text evidence="4">The sequence shown here is derived from an EMBL/GenBank/DDBJ whole genome shotgun (WGS) entry which is preliminary data.</text>
</comment>
<gene>
    <name evidence="4" type="ORF">HGB44_14305</name>
</gene>
<reference evidence="4 5" key="1">
    <citation type="submission" date="2020-04" db="EMBL/GenBank/DDBJ databases">
        <title>MicrobeNet Type strains.</title>
        <authorList>
            <person name="Nicholson A.C."/>
        </authorList>
    </citation>
    <scope>NUCLEOTIDE SEQUENCE [LARGE SCALE GENOMIC DNA]</scope>
    <source>
        <strain evidence="4 5">ATCC 23612</strain>
    </source>
</reference>
<dbReference type="SUPFAM" id="SSF69047">
    <property type="entry name" value="Hypothetical protein YjbJ"/>
    <property type="match status" value="1"/>
</dbReference>
<dbReference type="InterPro" id="IPR036629">
    <property type="entry name" value="YjbJ_sf"/>
</dbReference>
<accession>A0A7X6MCD4</accession>
<evidence type="ECO:0000259" key="3">
    <source>
        <dbReference type="Pfam" id="PF05532"/>
    </source>
</evidence>
<dbReference type="EMBL" id="JAAXPG010000012">
    <property type="protein sequence ID" value="NKY98823.1"/>
    <property type="molecule type" value="Genomic_DNA"/>
</dbReference>
<dbReference type="Pfam" id="PF05532">
    <property type="entry name" value="CsbD"/>
    <property type="match status" value="1"/>
</dbReference>
<dbReference type="AlphaFoldDB" id="A0A7X6MCD4"/>
<protein>
    <submittedName>
        <fullName evidence="4">CsbD family protein</fullName>
    </submittedName>
</protein>
<organism evidence="4 5">
    <name type="scientific">Nocardiopsis alborubida</name>
    <dbReference type="NCBI Taxonomy" id="146802"/>
    <lineage>
        <taxon>Bacteria</taxon>
        <taxon>Bacillati</taxon>
        <taxon>Actinomycetota</taxon>
        <taxon>Actinomycetes</taxon>
        <taxon>Streptosporangiales</taxon>
        <taxon>Nocardiopsidaceae</taxon>
        <taxon>Nocardiopsis</taxon>
    </lineage>
</organism>
<evidence type="ECO:0000256" key="1">
    <source>
        <dbReference type="ARBA" id="ARBA00009129"/>
    </source>
</evidence>
<dbReference type="Proteomes" id="UP000553209">
    <property type="component" value="Unassembled WGS sequence"/>
</dbReference>
<dbReference type="RefSeq" id="WP_082768200.1">
    <property type="nucleotide sequence ID" value="NZ_JAAXPG010000012.1"/>
</dbReference>
<evidence type="ECO:0000256" key="2">
    <source>
        <dbReference type="SAM" id="MobiDB-lite"/>
    </source>
</evidence>
<evidence type="ECO:0000313" key="5">
    <source>
        <dbReference type="Proteomes" id="UP000553209"/>
    </source>
</evidence>
<proteinExistence type="inferred from homology"/>
<dbReference type="Gene3D" id="1.10.1470.10">
    <property type="entry name" value="YjbJ"/>
    <property type="match status" value="1"/>
</dbReference>
<name>A0A7X6MCD4_9ACTN</name>
<dbReference type="InterPro" id="IPR008462">
    <property type="entry name" value="CsbD"/>
</dbReference>